<evidence type="ECO:0000256" key="2">
    <source>
        <dbReference type="SAM" id="Coils"/>
    </source>
</evidence>
<dbReference type="GO" id="GO:0006355">
    <property type="term" value="P:regulation of DNA-templated transcription"/>
    <property type="evidence" value="ECO:0007669"/>
    <property type="project" value="InterPro"/>
</dbReference>
<dbReference type="eggNOG" id="COG0457">
    <property type="taxonomic scope" value="Bacteria"/>
</dbReference>
<evidence type="ECO:0000313" key="6">
    <source>
        <dbReference type="Proteomes" id="UP000028007"/>
    </source>
</evidence>
<feature type="signal peptide" evidence="4">
    <location>
        <begin position="1"/>
        <end position="28"/>
    </location>
</feature>
<dbReference type="OrthoDB" id="1523128at2"/>
<keyword evidence="4" id="KW-0732">Signal</keyword>
<dbReference type="PANTHER" id="PTHR10098:SF106">
    <property type="entry name" value="TETRATRICOPEPTIDE REPEAT PROTEIN 28-LIKE PROTEIN"/>
    <property type="match status" value="1"/>
</dbReference>
<accession>A0A081PM53</accession>
<dbReference type="SUPFAM" id="SSF48452">
    <property type="entry name" value="TPR-like"/>
    <property type="match status" value="1"/>
</dbReference>
<feature type="transmembrane region" description="Helical" evidence="3">
    <location>
        <begin position="340"/>
        <end position="361"/>
    </location>
</feature>
<dbReference type="Pfam" id="PF13424">
    <property type="entry name" value="TPR_12"/>
    <property type="match status" value="2"/>
</dbReference>
<name>A0A081PM53_9SPHI</name>
<dbReference type="SUPFAM" id="SSF46894">
    <property type="entry name" value="C-terminal effector domain of the bipartite response regulators"/>
    <property type="match status" value="1"/>
</dbReference>
<dbReference type="SMART" id="SM00028">
    <property type="entry name" value="TPR"/>
    <property type="match status" value="6"/>
</dbReference>
<dbReference type="RefSeq" id="WP_051759456.1">
    <property type="nucleotide sequence ID" value="NZ_JNFF01000002.1"/>
</dbReference>
<evidence type="ECO:0000256" key="4">
    <source>
        <dbReference type="SAM" id="SignalP"/>
    </source>
</evidence>
<comment type="caution">
    <text evidence="5">The sequence shown here is derived from an EMBL/GenBank/DDBJ whole genome shotgun (WGS) entry which is preliminary data.</text>
</comment>
<dbReference type="InterPro" id="IPR011990">
    <property type="entry name" value="TPR-like_helical_dom_sf"/>
</dbReference>
<feature type="repeat" description="TPR" evidence="1">
    <location>
        <begin position="191"/>
        <end position="224"/>
    </location>
</feature>
<sequence>MSYYSCKSISRLLCVILLSSLIYSNAFAAEDPAIKLKYTLALSKQYPDSAFLILKKLYGQAQLSNDQRSSGICLQQMGEISSAQGHFSQSLDYFQQAYKIYEQVGDRNLLAHNFNDMGNLYYQNLDKVSSRKQYDKALQLYQTLNNRVGLGETYGNIGHLYEKEQRYDSAFYYQKLALSAYQHADHKAGMAKIYENLGSIFEDLVRYDSARYYFDHSLQLYQSVNNQVSSIEVMNNIGDILRKTGDYKQGLRYSQKALIMAVDTKNEYQQASAYRDIAKAYNLMGKNDSAFHYLELSRKHLLNIYSTQNNRQMSFLNIVYDTDKKNDEIAALENGRKVNIIVTVSIVVVVILLIVMGLLTISRQRLKLRENNAVVEKNKQLSLAQQTQLELKTKELTTHTLQVIQHNQFLESMRNTMEEMIKEEKRDQKKQMQQLVKQIMQHMNQDQQWKDFTEMFEQLHQSFFDKLKAKGENLTVNDMRLIALIKMNMNARDMAAIFGISQDSLRMARYRLRKKLNIAEGDNLTTFIQAV</sequence>
<keyword evidence="1" id="KW-0802">TPR repeat</keyword>
<gene>
    <name evidence="5" type="ORF">N180_11690</name>
</gene>
<dbReference type="GO" id="GO:0003677">
    <property type="term" value="F:DNA binding"/>
    <property type="evidence" value="ECO:0007669"/>
    <property type="project" value="InterPro"/>
</dbReference>
<keyword evidence="3" id="KW-1133">Transmembrane helix</keyword>
<dbReference type="PROSITE" id="PS50005">
    <property type="entry name" value="TPR"/>
    <property type="match status" value="1"/>
</dbReference>
<keyword evidence="3" id="KW-0812">Transmembrane</keyword>
<keyword evidence="6" id="KW-1185">Reference proteome</keyword>
<feature type="coiled-coil region" evidence="2">
    <location>
        <begin position="407"/>
        <end position="445"/>
    </location>
</feature>
<evidence type="ECO:0000256" key="3">
    <source>
        <dbReference type="SAM" id="Phobius"/>
    </source>
</evidence>
<protein>
    <submittedName>
        <fullName evidence="5">Uncharacterized protein</fullName>
    </submittedName>
</protein>
<dbReference type="PANTHER" id="PTHR10098">
    <property type="entry name" value="RAPSYN-RELATED"/>
    <property type="match status" value="1"/>
</dbReference>
<keyword evidence="2" id="KW-0175">Coiled coil</keyword>
<dbReference type="InterPro" id="IPR016032">
    <property type="entry name" value="Sig_transdc_resp-reg_C-effctor"/>
</dbReference>
<reference evidence="5 6" key="1">
    <citation type="journal article" date="1992" name="Int. J. Syst. Bacteriol.">
        <title>Sphingobacterium antarcticus sp. nov. a Psychrotrophic Bacterium from the Soils of Schirmacher Oasis, Antarctica.</title>
        <authorList>
            <person name="Shivaji S."/>
            <person name="Ray M.K."/>
            <person name="Rao N.S."/>
            <person name="Saiserr L."/>
            <person name="Jagannadham M.V."/>
            <person name="Kumar G.S."/>
            <person name="Reddy G."/>
            <person name="Bhargava P.M."/>
        </authorList>
    </citation>
    <scope>NUCLEOTIDE SEQUENCE [LARGE SCALE GENOMIC DNA]</scope>
    <source>
        <strain evidence="5 6">4BY</strain>
    </source>
</reference>
<dbReference type="AlphaFoldDB" id="A0A081PM53"/>
<dbReference type="Proteomes" id="UP000028007">
    <property type="component" value="Unassembled WGS sequence"/>
</dbReference>
<evidence type="ECO:0000256" key="1">
    <source>
        <dbReference type="PROSITE-ProRule" id="PRU00339"/>
    </source>
</evidence>
<organism evidence="5 6">
    <name type="scientific">Pedobacter antarcticus 4BY</name>
    <dbReference type="NCBI Taxonomy" id="1358423"/>
    <lineage>
        <taxon>Bacteria</taxon>
        <taxon>Pseudomonadati</taxon>
        <taxon>Bacteroidota</taxon>
        <taxon>Sphingobacteriia</taxon>
        <taxon>Sphingobacteriales</taxon>
        <taxon>Sphingobacteriaceae</taxon>
        <taxon>Pedobacter</taxon>
    </lineage>
</organism>
<feature type="chain" id="PRO_5001762079" evidence="4">
    <location>
        <begin position="29"/>
        <end position="531"/>
    </location>
</feature>
<dbReference type="InterPro" id="IPR019734">
    <property type="entry name" value="TPR_rpt"/>
</dbReference>
<proteinExistence type="predicted"/>
<dbReference type="Gene3D" id="1.25.40.10">
    <property type="entry name" value="Tetratricopeptide repeat domain"/>
    <property type="match status" value="2"/>
</dbReference>
<dbReference type="EMBL" id="JNFF01000002">
    <property type="protein sequence ID" value="KEQ31776.1"/>
    <property type="molecule type" value="Genomic_DNA"/>
</dbReference>
<keyword evidence="3" id="KW-0472">Membrane</keyword>
<evidence type="ECO:0000313" key="5">
    <source>
        <dbReference type="EMBL" id="KEQ31776.1"/>
    </source>
</evidence>